<accession>A0A4U0SU75</accession>
<dbReference type="SUPFAM" id="SSF53335">
    <property type="entry name" value="S-adenosyl-L-methionine-dependent methyltransferases"/>
    <property type="match status" value="1"/>
</dbReference>
<comment type="caution">
    <text evidence="1">The sequence shown here is derived from an EMBL/GenBank/DDBJ whole genome shotgun (WGS) entry which is preliminary data.</text>
</comment>
<dbReference type="EMBL" id="SUMC01000007">
    <property type="protein sequence ID" value="TKA11617.1"/>
    <property type="molecule type" value="Genomic_DNA"/>
</dbReference>
<evidence type="ECO:0000313" key="2">
    <source>
        <dbReference type="Proteomes" id="UP000305778"/>
    </source>
</evidence>
<gene>
    <name evidence="1" type="ORF">FCI23_09710</name>
</gene>
<dbReference type="CDD" id="cd02440">
    <property type="entry name" value="AdoMet_MTases"/>
    <property type="match status" value="1"/>
</dbReference>
<reference evidence="1 2" key="1">
    <citation type="submission" date="2019-04" db="EMBL/GenBank/DDBJ databases">
        <title>Streptomyces oryziradicis sp. nov., a novel actinomycete isolated from rhizosphere soil of rice (Oryza sativa L.).</title>
        <authorList>
            <person name="Li C."/>
        </authorList>
    </citation>
    <scope>NUCLEOTIDE SEQUENCE [LARGE SCALE GENOMIC DNA]</scope>
    <source>
        <strain evidence="1 2">NEAU-C40</strain>
    </source>
</reference>
<dbReference type="Gene3D" id="3.40.50.150">
    <property type="entry name" value="Vaccinia Virus protein VP39"/>
    <property type="match status" value="1"/>
</dbReference>
<name>A0A4U0SU75_9ACTN</name>
<dbReference type="GO" id="GO:0032259">
    <property type="term" value="P:methylation"/>
    <property type="evidence" value="ECO:0007669"/>
    <property type="project" value="UniProtKB-KW"/>
</dbReference>
<keyword evidence="1" id="KW-0489">Methyltransferase</keyword>
<dbReference type="RefSeq" id="WP_136723080.1">
    <property type="nucleotide sequence ID" value="NZ_SUMC01000007.1"/>
</dbReference>
<proteinExistence type="predicted"/>
<dbReference type="Proteomes" id="UP000305778">
    <property type="component" value="Unassembled WGS sequence"/>
</dbReference>
<organism evidence="1 2">
    <name type="scientific">Actinacidiphila oryziradicis</name>
    <dbReference type="NCBI Taxonomy" id="2571141"/>
    <lineage>
        <taxon>Bacteria</taxon>
        <taxon>Bacillati</taxon>
        <taxon>Actinomycetota</taxon>
        <taxon>Actinomycetes</taxon>
        <taxon>Kitasatosporales</taxon>
        <taxon>Streptomycetaceae</taxon>
        <taxon>Actinacidiphila</taxon>
    </lineage>
</organism>
<sequence length="221" mass="24934">MSIKNRISDPGQPGSLAHRARARRWAELQKRFPALGEMRVLDLGGVPESWRLAPVRPVEVVTVNLDSRILSADEPGVTPLVGDACAPPVRLRAERFDLVYSNSLFEHVGGHANRLRLAETVHRMSGRHWIQTPNRYFPIEPHWVFPGFQFLPVRARAEVSRHWPFGNIRSASFASAVDDVAWVELLSATEMRQYFPDSEIWRERIAGLPKSLVAVCQGLKG</sequence>
<dbReference type="GO" id="GO:0008168">
    <property type="term" value="F:methyltransferase activity"/>
    <property type="evidence" value="ECO:0007669"/>
    <property type="project" value="UniProtKB-KW"/>
</dbReference>
<evidence type="ECO:0000313" key="1">
    <source>
        <dbReference type="EMBL" id="TKA11617.1"/>
    </source>
</evidence>
<dbReference type="InterPro" id="IPR029063">
    <property type="entry name" value="SAM-dependent_MTases_sf"/>
</dbReference>
<dbReference type="AlphaFoldDB" id="A0A4U0SU75"/>
<keyword evidence="1" id="KW-0808">Transferase</keyword>
<keyword evidence="2" id="KW-1185">Reference proteome</keyword>
<dbReference type="OrthoDB" id="7260171at2"/>
<protein>
    <submittedName>
        <fullName evidence="1">Class I SAM-dependent methyltransferase</fullName>
    </submittedName>
</protein>